<organism evidence="2 3">
    <name type="scientific">Dunaliella salina</name>
    <name type="common">Green alga</name>
    <name type="synonym">Protococcus salinus</name>
    <dbReference type="NCBI Taxonomy" id="3046"/>
    <lineage>
        <taxon>Eukaryota</taxon>
        <taxon>Viridiplantae</taxon>
        <taxon>Chlorophyta</taxon>
        <taxon>core chlorophytes</taxon>
        <taxon>Chlorophyceae</taxon>
        <taxon>CS clade</taxon>
        <taxon>Chlamydomonadales</taxon>
        <taxon>Dunaliellaceae</taxon>
        <taxon>Dunaliella</taxon>
    </lineage>
</organism>
<evidence type="ECO:0000256" key="1">
    <source>
        <dbReference type="SAM" id="MobiDB-lite"/>
    </source>
</evidence>
<evidence type="ECO:0000313" key="2">
    <source>
        <dbReference type="EMBL" id="KAF5842318.1"/>
    </source>
</evidence>
<comment type="caution">
    <text evidence="2">The sequence shown here is derived from an EMBL/GenBank/DDBJ whole genome shotgun (WGS) entry which is preliminary data.</text>
</comment>
<feature type="compositionally biased region" description="Polar residues" evidence="1">
    <location>
        <begin position="1"/>
        <end position="10"/>
    </location>
</feature>
<feature type="region of interest" description="Disordered" evidence="1">
    <location>
        <begin position="1"/>
        <end position="22"/>
    </location>
</feature>
<keyword evidence="3" id="KW-1185">Reference proteome</keyword>
<evidence type="ECO:0000313" key="3">
    <source>
        <dbReference type="Proteomes" id="UP000815325"/>
    </source>
</evidence>
<reference evidence="2" key="1">
    <citation type="submission" date="2017-08" db="EMBL/GenBank/DDBJ databases">
        <authorList>
            <person name="Polle J.E."/>
            <person name="Barry K."/>
            <person name="Cushman J."/>
            <person name="Schmutz J."/>
            <person name="Tran D."/>
            <person name="Hathwaick L.T."/>
            <person name="Yim W.C."/>
            <person name="Jenkins J."/>
            <person name="Mckie-Krisberg Z.M."/>
            <person name="Prochnik S."/>
            <person name="Lindquist E."/>
            <person name="Dockter R.B."/>
            <person name="Adam C."/>
            <person name="Molina H."/>
            <person name="Bunkerborg J."/>
            <person name="Jin E."/>
            <person name="Buchheim M."/>
            <person name="Magnuson J."/>
        </authorList>
    </citation>
    <scope>NUCLEOTIDE SEQUENCE</scope>
    <source>
        <strain evidence="2">CCAP 19/18</strain>
    </source>
</reference>
<protein>
    <recommendedName>
        <fullName evidence="4">Encoded protein</fullName>
    </recommendedName>
</protein>
<accession>A0ABQ7H629</accession>
<dbReference type="Proteomes" id="UP000815325">
    <property type="component" value="Unassembled WGS sequence"/>
</dbReference>
<gene>
    <name evidence="2" type="ORF">DUNSADRAFT_7971</name>
</gene>
<dbReference type="EMBL" id="MU069464">
    <property type="protein sequence ID" value="KAF5842318.1"/>
    <property type="molecule type" value="Genomic_DNA"/>
</dbReference>
<name>A0ABQ7H629_DUNSA</name>
<evidence type="ECO:0008006" key="4">
    <source>
        <dbReference type="Google" id="ProtNLM"/>
    </source>
</evidence>
<proteinExistence type="predicted"/>
<sequence length="91" mass="9272">MLVPLPSQSCPAAAPGSQPLASKHADLSRKACAGCSGQTELEPADLSRKTCAGFSNQTDLEPAGASTWVAGILDGLDSGLLCGVLFSWLPE</sequence>